<dbReference type="Proteomes" id="UP000298030">
    <property type="component" value="Unassembled WGS sequence"/>
</dbReference>
<reference evidence="3 4" key="1">
    <citation type="journal article" date="2019" name="Nat. Ecol. Evol.">
        <title>Megaphylogeny resolves global patterns of mushroom evolution.</title>
        <authorList>
            <person name="Varga T."/>
            <person name="Krizsan K."/>
            <person name="Foldi C."/>
            <person name="Dima B."/>
            <person name="Sanchez-Garcia M."/>
            <person name="Sanchez-Ramirez S."/>
            <person name="Szollosi G.J."/>
            <person name="Szarkandi J.G."/>
            <person name="Papp V."/>
            <person name="Albert L."/>
            <person name="Andreopoulos W."/>
            <person name="Angelini C."/>
            <person name="Antonin V."/>
            <person name="Barry K.W."/>
            <person name="Bougher N.L."/>
            <person name="Buchanan P."/>
            <person name="Buyck B."/>
            <person name="Bense V."/>
            <person name="Catcheside P."/>
            <person name="Chovatia M."/>
            <person name="Cooper J."/>
            <person name="Damon W."/>
            <person name="Desjardin D."/>
            <person name="Finy P."/>
            <person name="Geml J."/>
            <person name="Haridas S."/>
            <person name="Hughes K."/>
            <person name="Justo A."/>
            <person name="Karasinski D."/>
            <person name="Kautmanova I."/>
            <person name="Kiss B."/>
            <person name="Kocsube S."/>
            <person name="Kotiranta H."/>
            <person name="LaButti K.M."/>
            <person name="Lechner B.E."/>
            <person name="Liimatainen K."/>
            <person name="Lipzen A."/>
            <person name="Lukacs Z."/>
            <person name="Mihaltcheva S."/>
            <person name="Morgado L.N."/>
            <person name="Niskanen T."/>
            <person name="Noordeloos M.E."/>
            <person name="Ohm R.A."/>
            <person name="Ortiz-Santana B."/>
            <person name="Ovrebo C."/>
            <person name="Racz N."/>
            <person name="Riley R."/>
            <person name="Savchenko A."/>
            <person name="Shiryaev A."/>
            <person name="Soop K."/>
            <person name="Spirin V."/>
            <person name="Szebenyi C."/>
            <person name="Tomsovsky M."/>
            <person name="Tulloss R.E."/>
            <person name="Uehling J."/>
            <person name="Grigoriev I.V."/>
            <person name="Vagvolgyi C."/>
            <person name="Papp T."/>
            <person name="Martin F.M."/>
            <person name="Miettinen O."/>
            <person name="Hibbett D.S."/>
            <person name="Nagy L.G."/>
        </authorList>
    </citation>
    <scope>NUCLEOTIDE SEQUENCE [LARGE SCALE GENOMIC DNA]</scope>
    <source>
        <strain evidence="3 4">FP101781</strain>
    </source>
</reference>
<feature type="region of interest" description="Disordered" evidence="1">
    <location>
        <begin position="212"/>
        <end position="267"/>
    </location>
</feature>
<dbReference type="EMBL" id="QPFP01000068">
    <property type="protein sequence ID" value="TEB24324.1"/>
    <property type="molecule type" value="Genomic_DNA"/>
</dbReference>
<name>A0A4Y7SRS3_COPMI</name>
<feature type="compositionally biased region" description="Basic and acidic residues" evidence="1">
    <location>
        <begin position="247"/>
        <end position="263"/>
    </location>
</feature>
<evidence type="ECO:0000313" key="4">
    <source>
        <dbReference type="Proteomes" id="UP000298030"/>
    </source>
</evidence>
<feature type="compositionally biased region" description="Acidic residues" evidence="1">
    <location>
        <begin position="214"/>
        <end position="236"/>
    </location>
</feature>
<protein>
    <submittedName>
        <fullName evidence="3">Uncharacterized protein</fullName>
    </submittedName>
</protein>
<dbReference type="AlphaFoldDB" id="A0A4Y7SRS3"/>
<evidence type="ECO:0000313" key="3">
    <source>
        <dbReference type="EMBL" id="TEB24324.1"/>
    </source>
</evidence>
<comment type="caution">
    <text evidence="3">The sequence shown here is derived from an EMBL/GenBank/DDBJ whole genome shotgun (WGS) entry which is preliminary data.</text>
</comment>
<accession>A0A4Y7SRS3</accession>
<evidence type="ECO:0000256" key="2">
    <source>
        <dbReference type="SAM" id="Phobius"/>
    </source>
</evidence>
<keyword evidence="2" id="KW-0472">Membrane</keyword>
<keyword evidence="2" id="KW-1133">Transmembrane helix</keyword>
<feature type="transmembrane region" description="Helical" evidence="2">
    <location>
        <begin position="33"/>
        <end position="53"/>
    </location>
</feature>
<sequence>MDDLNDLGLDGCPVFQEIGGRAKEWVGEAVAPIVLKMVWGVFILGVFILVSVAHAEVWDVFKFAGWLKEVSFKGNRALDVPRTLGPKPLSTAPNVQTNTTLCATLARDQTVPQSSAQAPLAQCAQCHANRVTTIIIRCPARHNTCSECLSECAADAISPFVCLACGLAFGPAELGSLLPRPTVEESEGTDTFFDHQDWPEAEEELGGRSFAEDLGWDDEPFDGPDDNDDGDLELAPEEVPLPTVPSNEKDRVDSVGTVSRDEEGGGGATTRKICDGIRVCIAKIQEEEAANRCSTFTGDDETFQDRCSSPSSTNADVHEYKRSADALQELKRAQASTSALLPEEYPHAGYV</sequence>
<keyword evidence="4" id="KW-1185">Reference proteome</keyword>
<organism evidence="3 4">
    <name type="scientific">Coprinellus micaceus</name>
    <name type="common">Glistening ink-cap mushroom</name>
    <name type="synonym">Coprinus micaceus</name>
    <dbReference type="NCBI Taxonomy" id="71717"/>
    <lineage>
        <taxon>Eukaryota</taxon>
        <taxon>Fungi</taxon>
        <taxon>Dikarya</taxon>
        <taxon>Basidiomycota</taxon>
        <taxon>Agaricomycotina</taxon>
        <taxon>Agaricomycetes</taxon>
        <taxon>Agaricomycetidae</taxon>
        <taxon>Agaricales</taxon>
        <taxon>Agaricineae</taxon>
        <taxon>Psathyrellaceae</taxon>
        <taxon>Coprinellus</taxon>
    </lineage>
</organism>
<keyword evidence="2" id="KW-0812">Transmembrane</keyword>
<evidence type="ECO:0000256" key="1">
    <source>
        <dbReference type="SAM" id="MobiDB-lite"/>
    </source>
</evidence>
<gene>
    <name evidence="3" type="ORF">FA13DRAFT_1739361</name>
</gene>
<proteinExistence type="predicted"/>